<evidence type="ECO:0000313" key="2">
    <source>
        <dbReference type="EMBL" id="VAV94392.1"/>
    </source>
</evidence>
<gene>
    <name evidence="2" type="ORF">MNBD_ALPHA06-2277</name>
</gene>
<name>A0A3B0RS81_9ZZZZ</name>
<sequence length="91" mass="9621">MSKTASNDSLQTAAKRLNRALDALENKTTQLLDRVQQARNVGEVDEDRARLAAELDEARSRAVAMEDAAREAGQALDAAIANVQAALGDGG</sequence>
<feature type="coiled-coil region" evidence="1">
    <location>
        <begin position="7"/>
        <end position="68"/>
    </location>
</feature>
<reference evidence="2" key="1">
    <citation type="submission" date="2018-06" db="EMBL/GenBank/DDBJ databases">
        <authorList>
            <person name="Zhirakovskaya E."/>
        </authorList>
    </citation>
    <scope>NUCLEOTIDE SEQUENCE</scope>
</reference>
<dbReference type="EMBL" id="UOEE01000182">
    <property type="protein sequence ID" value="VAV94392.1"/>
    <property type="molecule type" value="Genomic_DNA"/>
</dbReference>
<dbReference type="InterPro" id="IPR025310">
    <property type="entry name" value="DUF4164"/>
</dbReference>
<evidence type="ECO:0008006" key="3">
    <source>
        <dbReference type="Google" id="ProtNLM"/>
    </source>
</evidence>
<protein>
    <recommendedName>
        <fullName evidence="3">DUF4164 family protein</fullName>
    </recommendedName>
</protein>
<organism evidence="2">
    <name type="scientific">hydrothermal vent metagenome</name>
    <dbReference type="NCBI Taxonomy" id="652676"/>
    <lineage>
        <taxon>unclassified sequences</taxon>
        <taxon>metagenomes</taxon>
        <taxon>ecological metagenomes</taxon>
    </lineage>
</organism>
<dbReference type="Pfam" id="PF13747">
    <property type="entry name" value="DUF4164"/>
    <property type="match status" value="1"/>
</dbReference>
<proteinExistence type="predicted"/>
<accession>A0A3B0RS81</accession>
<keyword evidence="1" id="KW-0175">Coiled coil</keyword>
<evidence type="ECO:0000256" key="1">
    <source>
        <dbReference type="SAM" id="Coils"/>
    </source>
</evidence>
<dbReference type="AlphaFoldDB" id="A0A3B0RS81"/>